<dbReference type="InterPro" id="IPR012257">
    <property type="entry name" value="Glc_ox_4Fe-4S"/>
</dbReference>
<accession>A0A381SX98</accession>
<evidence type="ECO:0000256" key="4">
    <source>
        <dbReference type="ARBA" id="ARBA00023004"/>
    </source>
</evidence>
<dbReference type="PIRSF" id="PIRSF000139">
    <property type="entry name" value="Glc_ox_4Fe-4S"/>
    <property type="match status" value="1"/>
</dbReference>
<proteinExistence type="predicted"/>
<dbReference type="InterPro" id="IPR017900">
    <property type="entry name" value="4Fe4S_Fe_S_CS"/>
</dbReference>
<feature type="domain" description="4Fe-4S ferredoxin-type" evidence="6">
    <location>
        <begin position="80"/>
        <end position="104"/>
    </location>
</feature>
<dbReference type="AlphaFoldDB" id="A0A381SX98"/>
<sequence length="455" mass="50028">MVNYEQLKSAHAGILDDMTLEMKASNLDSSDNLSKLSACVKCGFCLPTCPTYLLWGNEMDSPRGRIQLMRAVEEGRAPIGDTVIRHLDRCVGCMACVTACPSGVDYTQLLESFREQIGQSPQRSVADRLWRRLLFAVLPYPRRLRLMKVPLASYRGIWSLLERLSVLQRFPRWSTALADLGCSISLDGFTGSWPKQIPAVGVSRAKTGLLTGCVQRVFFDRVNRATVRTLTAEGCEVVIPSQQGCCGALSWHAGLNDQARRLARSVIESFERSNVDHVVTNVAGCGSVMKTYGKLFEGDGKWATRAQAFSRKVKDISEVMSDLTPTRARRHPLDLRVAYHDPCHLLHGQALRDQPRLLLASIPNLNILPIPEENVCCGSGGAYNLLQPVAAAALGDRKIEQLRTVNADIVATSNAGCLLQIQAAGRRATHEPPVLHPIQLLDASIRGLSVNELLH</sequence>
<evidence type="ECO:0000256" key="3">
    <source>
        <dbReference type="ARBA" id="ARBA00022737"/>
    </source>
</evidence>
<feature type="domain" description="4Fe-4S ferredoxin-type" evidence="6">
    <location>
        <begin position="29"/>
        <end position="59"/>
    </location>
</feature>
<dbReference type="PROSITE" id="PS00198">
    <property type="entry name" value="4FE4S_FER_1"/>
    <property type="match status" value="1"/>
</dbReference>
<dbReference type="SUPFAM" id="SSF46548">
    <property type="entry name" value="alpha-helical ferredoxin"/>
    <property type="match status" value="1"/>
</dbReference>
<dbReference type="PANTHER" id="PTHR32479:SF17">
    <property type="entry name" value="GLYCOLATE OXIDASE IRON-SULFUR SUBUNIT"/>
    <property type="match status" value="1"/>
</dbReference>
<evidence type="ECO:0000313" key="7">
    <source>
        <dbReference type="EMBL" id="SVA08596.1"/>
    </source>
</evidence>
<keyword evidence="1" id="KW-0004">4Fe-4S</keyword>
<dbReference type="GO" id="GO:0051539">
    <property type="term" value="F:4 iron, 4 sulfur cluster binding"/>
    <property type="evidence" value="ECO:0007669"/>
    <property type="project" value="UniProtKB-KW"/>
</dbReference>
<protein>
    <recommendedName>
        <fullName evidence="6">4Fe-4S ferredoxin-type domain-containing protein</fullName>
    </recommendedName>
</protein>
<dbReference type="InterPro" id="IPR009051">
    <property type="entry name" value="Helical_ferredxn"/>
</dbReference>
<dbReference type="Gene3D" id="1.10.1060.10">
    <property type="entry name" value="Alpha-helical ferredoxin"/>
    <property type="match status" value="1"/>
</dbReference>
<evidence type="ECO:0000256" key="2">
    <source>
        <dbReference type="ARBA" id="ARBA00022723"/>
    </source>
</evidence>
<keyword evidence="3" id="KW-0677">Repeat</keyword>
<dbReference type="GO" id="GO:0016491">
    <property type="term" value="F:oxidoreductase activity"/>
    <property type="evidence" value="ECO:0007669"/>
    <property type="project" value="UniProtKB-ARBA"/>
</dbReference>
<dbReference type="Pfam" id="PF02754">
    <property type="entry name" value="CCG"/>
    <property type="match status" value="2"/>
</dbReference>
<keyword evidence="5" id="KW-0411">Iron-sulfur</keyword>
<keyword evidence="4" id="KW-0408">Iron</keyword>
<evidence type="ECO:0000259" key="6">
    <source>
        <dbReference type="PROSITE" id="PS51379"/>
    </source>
</evidence>
<dbReference type="Pfam" id="PF13183">
    <property type="entry name" value="Fer4_8"/>
    <property type="match status" value="1"/>
</dbReference>
<reference evidence="7" key="1">
    <citation type="submission" date="2018-05" db="EMBL/GenBank/DDBJ databases">
        <authorList>
            <person name="Lanie J.A."/>
            <person name="Ng W.-L."/>
            <person name="Kazmierczak K.M."/>
            <person name="Andrzejewski T.M."/>
            <person name="Davidsen T.M."/>
            <person name="Wayne K.J."/>
            <person name="Tettelin H."/>
            <person name="Glass J.I."/>
            <person name="Rusch D."/>
            <person name="Podicherti R."/>
            <person name="Tsui H.-C.T."/>
            <person name="Winkler M.E."/>
        </authorList>
    </citation>
    <scope>NUCLEOTIDE SEQUENCE</scope>
</reference>
<organism evidence="7">
    <name type="scientific">marine metagenome</name>
    <dbReference type="NCBI Taxonomy" id="408172"/>
    <lineage>
        <taxon>unclassified sequences</taxon>
        <taxon>metagenomes</taxon>
        <taxon>ecological metagenomes</taxon>
    </lineage>
</organism>
<evidence type="ECO:0000256" key="5">
    <source>
        <dbReference type="ARBA" id="ARBA00023014"/>
    </source>
</evidence>
<dbReference type="PROSITE" id="PS51379">
    <property type="entry name" value="4FE4S_FER_2"/>
    <property type="match status" value="2"/>
</dbReference>
<evidence type="ECO:0000256" key="1">
    <source>
        <dbReference type="ARBA" id="ARBA00022485"/>
    </source>
</evidence>
<dbReference type="InterPro" id="IPR017896">
    <property type="entry name" value="4Fe4S_Fe-S-bd"/>
</dbReference>
<gene>
    <name evidence="7" type="ORF">METZ01_LOCUS61450</name>
</gene>
<dbReference type="EMBL" id="UINC01003707">
    <property type="protein sequence ID" value="SVA08596.1"/>
    <property type="molecule type" value="Genomic_DNA"/>
</dbReference>
<dbReference type="InterPro" id="IPR004017">
    <property type="entry name" value="Cys_rich_dom"/>
</dbReference>
<dbReference type="GO" id="GO:0046872">
    <property type="term" value="F:metal ion binding"/>
    <property type="evidence" value="ECO:0007669"/>
    <property type="project" value="UniProtKB-KW"/>
</dbReference>
<dbReference type="PANTHER" id="PTHR32479">
    <property type="entry name" value="GLYCOLATE OXIDASE IRON-SULFUR SUBUNIT"/>
    <property type="match status" value="1"/>
</dbReference>
<keyword evidence="2" id="KW-0479">Metal-binding</keyword>
<name>A0A381SX98_9ZZZZ</name>